<evidence type="ECO:0000256" key="5">
    <source>
        <dbReference type="ARBA" id="ARBA00022777"/>
    </source>
</evidence>
<comment type="catalytic activity">
    <reaction evidence="8">
        <text>L-seryl-[protein] + ATP = O-phospho-L-seryl-[protein] + ADP + H(+)</text>
        <dbReference type="Rhea" id="RHEA:17989"/>
        <dbReference type="Rhea" id="RHEA-COMP:9863"/>
        <dbReference type="Rhea" id="RHEA-COMP:11604"/>
        <dbReference type="ChEBI" id="CHEBI:15378"/>
        <dbReference type="ChEBI" id="CHEBI:29999"/>
        <dbReference type="ChEBI" id="CHEBI:30616"/>
        <dbReference type="ChEBI" id="CHEBI:83421"/>
        <dbReference type="ChEBI" id="CHEBI:456216"/>
        <dbReference type="EC" id="2.7.11.1"/>
    </reaction>
</comment>
<name>A0A6J1D2B8_MOMCH</name>
<dbReference type="PROSITE" id="PS50011">
    <property type="entry name" value="PROTEIN_KINASE_DOM"/>
    <property type="match status" value="1"/>
</dbReference>
<evidence type="ECO:0000256" key="1">
    <source>
        <dbReference type="ARBA" id="ARBA00012513"/>
    </source>
</evidence>
<dbReference type="Gene3D" id="3.30.200.20">
    <property type="entry name" value="Phosphorylase Kinase, domain 1"/>
    <property type="match status" value="1"/>
</dbReference>
<proteinExistence type="predicted"/>
<keyword evidence="6" id="KW-0067">ATP-binding</keyword>
<evidence type="ECO:0000256" key="6">
    <source>
        <dbReference type="ARBA" id="ARBA00022840"/>
    </source>
</evidence>
<dbReference type="KEGG" id="mcha:111016354"/>
<evidence type="ECO:0000256" key="7">
    <source>
        <dbReference type="ARBA" id="ARBA00047899"/>
    </source>
</evidence>
<dbReference type="EC" id="2.7.11.1" evidence="1"/>
<keyword evidence="2" id="KW-0723">Serine/threonine-protein kinase</keyword>
<evidence type="ECO:0000259" key="9">
    <source>
        <dbReference type="PROSITE" id="PS50011"/>
    </source>
</evidence>
<dbReference type="PANTHER" id="PTHR13902">
    <property type="entry name" value="SERINE/THREONINE-PROTEIN KINASE WNK WITH NO LYSINE -RELATED"/>
    <property type="match status" value="1"/>
</dbReference>
<dbReference type="InterPro" id="IPR000719">
    <property type="entry name" value="Prot_kinase_dom"/>
</dbReference>
<dbReference type="GeneID" id="111016354"/>
<keyword evidence="10" id="KW-1185">Reference proteome</keyword>
<dbReference type="InterPro" id="IPR011009">
    <property type="entry name" value="Kinase-like_dom_sf"/>
</dbReference>
<dbReference type="RefSeq" id="XP_022147426.1">
    <property type="nucleotide sequence ID" value="XM_022291734.1"/>
</dbReference>
<evidence type="ECO:0000313" key="10">
    <source>
        <dbReference type="Proteomes" id="UP000504603"/>
    </source>
</evidence>
<keyword evidence="5" id="KW-0418">Kinase</keyword>
<gene>
    <name evidence="11" type="primary">LOC111016354</name>
</gene>
<feature type="domain" description="Protein kinase" evidence="9">
    <location>
        <begin position="17"/>
        <end position="274"/>
    </location>
</feature>
<dbReference type="SUPFAM" id="SSF56112">
    <property type="entry name" value="Protein kinase-like (PK-like)"/>
    <property type="match status" value="1"/>
</dbReference>
<keyword evidence="4" id="KW-0547">Nucleotide-binding</keyword>
<dbReference type="Gene3D" id="3.10.20.90">
    <property type="entry name" value="Phosphatidylinositol 3-kinase Catalytic Subunit, Chain A, domain 1"/>
    <property type="match status" value="1"/>
</dbReference>
<organism evidence="10 11">
    <name type="scientific">Momordica charantia</name>
    <name type="common">Bitter gourd</name>
    <name type="synonym">Balsam pear</name>
    <dbReference type="NCBI Taxonomy" id="3673"/>
    <lineage>
        <taxon>Eukaryota</taxon>
        <taxon>Viridiplantae</taxon>
        <taxon>Streptophyta</taxon>
        <taxon>Embryophyta</taxon>
        <taxon>Tracheophyta</taxon>
        <taxon>Spermatophyta</taxon>
        <taxon>Magnoliopsida</taxon>
        <taxon>eudicotyledons</taxon>
        <taxon>Gunneridae</taxon>
        <taxon>Pentapetalae</taxon>
        <taxon>rosids</taxon>
        <taxon>fabids</taxon>
        <taxon>Cucurbitales</taxon>
        <taxon>Cucurbitaceae</taxon>
        <taxon>Momordiceae</taxon>
        <taxon>Momordica</taxon>
    </lineage>
</organism>
<evidence type="ECO:0000256" key="8">
    <source>
        <dbReference type="ARBA" id="ARBA00048679"/>
    </source>
</evidence>
<evidence type="ECO:0000256" key="3">
    <source>
        <dbReference type="ARBA" id="ARBA00022679"/>
    </source>
</evidence>
<comment type="catalytic activity">
    <reaction evidence="7">
        <text>L-threonyl-[protein] + ATP = O-phospho-L-threonyl-[protein] + ADP + H(+)</text>
        <dbReference type="Rhea" id="RHEA:46608"/>
        <dbReference type="Rhea" id="RHEA-COMP:11060"/>
        <dbReference type="Rhea" id="RHEA-COMP:11605"/>
        <dbReference type="ChEBI" id="CHEBI:15378"/>
        <dbReference type="ChEBI" id="CHEBI:30013"/>
        <dbReference type="ChEBI" id="CHEBI:30616"/>
        <dbReference type="ChEBI" id="CHEBI:61977"/>
        <dbReference type="ChEBI" id="CHEBI:456216"/>
        <dbReference type="EC" id="2.7.11.1"/>
    </reaction>
</comment>
<dbReference type="Gene3D" id="1.10.510.10">
    <property type="entry name" value="Transferase(Phosphotransferase) domain 1"/>
    <property type="match status" value="1"/>
</dbReference>
<dbReference type="Pfam" id="PF12202">
    <property type="entry name" value="OSR1_C"/>
    <property type="match status" value="1"/>
</dbReference>
<evidence type="ECO:0000313" key="11">
    <source>
        <dbReference type="RefSeq" id="XP_022147426.1"/>
    </source>
</evidence>
<keyword evidence="3" id="KW-0808">Transferase</keyword>
<evidence type="ECO:0000256" key="2">
    <source>
        <dbReference type="ARBA" id="ARBA00022527"/>
    </source>
</evidence>
<accession>A0A6J1D2B8</accession>
<protein>
    <recommendedName>
        <fullName evidence="1">non-specific serine/threonine protein kinase</fullName>
        <ecNumber evidence="1">2.7.11.1</ecNumber>
    </recommendedName>
</protein>
<dbReference type="FunFam" id="1.10.510.10:FF:000046">
    <property type="entry name" value="probable serine/threonine-protein kinase WNK9"/>
    <property type="match status" value="1"/>
</dbReference>
<dbReference type="CDD" id="cd13983">
    <property type="entry name" value="STKc_WNK"/>
    <property type="match status" value="1"/>
</dbReference>
<dbReference type="PROSITE" id="PS00108">
    <property type="entry name" value="PROTEIN_KINASE_ST"/>
    <property type="match status" value="1"/>
</dbReference>
<reference evidence="11" key="1">
    <citation type="submission" date="2025-08" db="UniProtKB">
        <authorList>
            <consortium name="RefSeq"/>
        </authorList>
    </citation>
    <scope>IDENTIFICATION</scope>
    <source>
        <strain evidence="11">OHB3-1</strain>
    </source>
</reference>
<dbReference type="Proteomes" id="UP000504603">
    <property type="component" value="Unplaced"/>
</dbReference>
<dbReference type="GO" id="GO:0005524">
    <property type="term" value="F:ATP binding"/>
    <property type="evidence" value="ECO:0007669"/>
    <property type="project" value="UniProtKB-KW"/>
</dbReference>
<dbReference type="Pfam" id="PF00069">
    <property type="entry name" value="Pkinase"/>
    <property type="match status" value="1"/>
</dbReference>
<evidence type="ECO:0000256" key="4">
    <source>
        <dbReference type="ARBA" id="ARBA00022741"/>
    </source>
</evidence>
<dbReference type="InterPro" id="IPR008271">
    <property type="entry name" value="Ser/Thr_kinase_AS"/>
</dbReference>
<dbReference type="AlphaFoldDB" id="A0A6J1D2B8"/>
<dbReference type="GO" id="GO:0004674">
    <property type="term" value="F:protein serine/threonine kinase activity"/>
    <property type="evidence" value="ECO:0007669"/>
    <property type="project" value="UniProtKB-KW"/>
</dbReference>
<dbReference type="OrthoDB" id="4062651at2759"/>
<dbReference type="InterPro" id="IPR024678">
    <property type="entry name" value="Kinase_OSR1/WNK_CCT"/>
</dbReference>
<sequence>MESPDTFVEKDPTGRYVRYDEILGRGAFKAVYKAFDEVDGIEVAWNQVRIDGFLQSPEDLEKLYSEVHLLKSLKHENIIKFYNSWVDDKNKTVNMITELFTSGSLRQYRKKHKHVDMKAIKNWARQVLRGLVYLHSHDPPIVHRDLKGDNIFINGNHGEVKIGDLGLAIVMQQPTARSVIGTPEFMAPELYEEEYNELVDVYSFGMCMLEMVAFEYPYSECKNPAQIYKKVTSGIKPSSLAKVTDPQTMEFINKCLVPATERLSATELLKDPFLRVENPKESTRDPLQLPNLIPRSINLMKSEPISMDIDIDHRQNSLSTCAGSSGESPRLPVMEFQTKNKNHEFRLRGNKNDDNSVALTLRIADSNGRVKNIHFTFYLDSDTALSVAAEMAEQLELVTHDVDFIAEFIDFVITKLIPGWKPLSDYSSSEAISLCGGPYILTNTKSSVPSTCNSVLSGVLDGLVEQDVSSGLVSTQKDCLQSEEEGWTDGFPDSHIFNTGGCPSPSLGNFEDIPDSQASFASETLVEDSSTTIGKVIDCSNIDGSSKGSSWSIADLELHGSSYVDDKLQINGSDVGIFTPMDYFVKNSVMSLPLPSGVSTNVMSLTSSCSSLSLADKDLEAEFKLELNAVEMYYQQLFEEVSRMREEALEATRKRWIEKKLIH</sequence>
<dbReference type="FunFam" id="3.30.200.20:FF:000075">
    <property type="entry name" value="Probable serine/threonine-protein kinase WNK1"/>
    <property type="match status" value="1"/>
</dbReference>
<dbReference type="InterPro" id="IPR050588">
    <property type="entry name" value="WNK_Ser-Thr_kinase"/>
</dbReference>
<dbReference type="SMART" id="SM00220">
    <property type="entry name" value="S_TKc"/>
    <property type="match status" value="1"/>
</dbReference>